<dbReference type="GO" id="GO:0016020">
    <property type="term" value="C:membrane"/>
    <property type="evidence" value="ECO:0007669"/>
    <property type="project" value="UniProtKB-SubCell"/>
</dbReference>
<dbReference type="Pfam" id="PF07690">
    <property type="entry name" value="MFS_1"/>
    <property type="match status" value="1"/>
</dbReference>
<organism evidence="8 9">
    <name type="scientific">Colletotrichum orchidophilum</name>
    <dbReference type="NCBI Taxonomy" id="1209926"/>
    <lineage>
        <taxon>Eukaryota</taxon>
        <taxon>Fungi</taxon>
        <taxon>Dikarya</taxon>
        <taxon>Ascomycota</taxon>
        <taxon>Pezizomycotina</taxon>
        <taxon>Sordariomycetes</taxon>
        <taxon>Hypocreomycetidae</taxon>
        <taxon>Glomerellales</taxon>
        <taxon>Glomerellaceae</taxon>
        <taxon>Colletotrichum</taxon>
    </lineage>
</organism>
<dbReference type="Proteomes" id="UP000176998">
    <property type="component" value="Unassembled WGS sequence"/>
</dbReference>
<evidence type="ECO:0000256" key="3">
    <source>
        <dbReference type="ARBA" id="ARBA00022692"/>
    </source>
</evidence>
<keyword evidence="5 6" id="KW-0472">Membrane</keyword>
<name>A0A1G4BLU9_9PEZI</name>
<dbReference type="GeneID" id="34555295"/>
<dbReference type="InterPro" id="IPR020846">
    <property type="entry name" value="MFS_dom"/>
</dbReference>
<comment type="subcellular location">
    <subcellularLocation>
        <location evidence="1">Membrane</location>
        <topology evidence="1">Multi-pass membrane protein</topology>
    </subcellularLocation>
</comment>
<evidence type="ECO:0000256" key="1">
    <source>
        <dbReference type="ARBA" id="ARBA00004141"/>
    </source>
</evidence>
<keyword evidence="9" id="KW-1185">Reference proteome</keyword>
<feature type="domain" description="Major facilitator superfamily (MFS) profile" evidence="7">
    <location>
        <begin position="1"/>
        <end position="116"/>
    </location>
</feature>
<dbReference type="PANTHER" id="PTHR23502">
    <property type="entry name" value="MAJOR FACILITATOR SUPERFAMILY"/>
    <property type="match status" value="1"/>
</dbReference>
<reference evidence="8 9" key="1">
    <citation type="submission" date="2016-09" db="EMBL/GenBank/DDBJ databases">
        <authorList>
            <person name="Capua I."/>
            <person name="De Benedictis P."/>
            <person name="Joannis T."/>
            <person name="Lombin L.H."/>
            <person name="Cattoli G."/>
        </authorList>
    </citation>
    <scope>NUCLEOTIDE SEQUENCE [LARGE SCALE GENOMIC DNA]</scope>
    <source>
        <strain evidence="8 9">IMI 309357</strain>
    </source>
</reference>
<gene>
    <name evidence="8" type="ORF">CORC01_02134</name>
</gene>
<protein>
    <submittedName>
        <fullName evidence="8">Membrane transporter</fullName>
    </submittedName>
</protein>
<evidence type="ECO:0000256" key="4">
    <source>
        <dbReference type="ARBA" id="ARBA00022989"/>
    </source>
</evidence>
<keyword evidence="3 6" id="KW-0812">Transmembrane</keyword>
<evidence type="ECO:0000256" key="2">
    <source>
        <dbReference type="ARBA" id="ARBA00008335"/>
    </source>
</evidence>
<dbReference type="SUPFAM" id="SSF103473">
    <property type="entry name" value="MFS general substrate transporter"/>
    <property type="match status" value="1"/>
</dbReference>
<dbReference type="InterPro" id="IPR036259">
    <property type="entry name" value="MFS_trans_sf"/>
</dbReference>
<dbReference type="Gene3D" id="1.20.1720.10">
    <property type="entry name" value="Multidrug resistance protein D"/>
    <property type="match status" value="1"/>
</dbReference>
<dbReference type="PROSITE" id="PS50850">
    <property type="entry name" value="MFS"/>
    <property type="match status" value="1"/>
</dbReference>
<dbReference type="OrthoDB" id="3936150at2759"/>
<evidence type="ECO:0000313" key="8">
    <source>
        <dbReference type="EMBL" id="OHF02439.1"/>
    </source>
</evidence>
<feature type="transmembrane region" description="Helical" evidence="6">
    <location>
        <begin position="47"/>
        <end position="70"/>
    </location>
</feature>
<comment type="similarity">
    <text evidence="2">Belongs to the major facilitator superfamily.</text>
</comment>
<evidence type="ECO:0000256" key="5">
    <source>
        <dbReference type="ARBA" id="ARBA00023136"/>
    </source>
</evidence>
<keyword evidence="4 6" id="KW-1133">Transmembrane helix</keyword>
<dbReference type="GO" id="GO:0022857">
    <property type="term" value="F:transmembrane transporter activity"/>
    <property type="evidence" value="ECO:0007669"/>
    <property type="project" value="InterPro"/>
</dbReference>
<comment type="caution">
    <text evidence="8">The sequence shown here is derived from an EMBL/GenBank/DDBJ whole genome shotgun (WGS) entry which is preliminary data.</text>
</comment>
<dbReference type="RefSeq" id="XP_022479579.1">
    <property type="nucleotide sequence ID" value="XM_022613785.1"/>
</dbReference>
<proteinExistence type="inferred from homology"/>
<dbReference type="InterPro" id="IPR011701">
    <property type="entry name" value="MFS"/>
</dbReference>
<evidence type="ECO:0000259" key="7">
    <source>
        <dbReference type="PROSITE" id="PS50850"/>
    </source>
</evidence>
<dbReference type="EMBL" id="MJBS01000012">
    <property type="protein sequence ID" value="OHF02439.1"/>
    <property type="molecule type" value="Genomic_DNA"/>
</dbReference>
<evidence type="ECO:0000313" key="9">
    <source>
        <dbReference type="Proteomes" id="UP000176998"/>
    </source>
</evidence>
<accession>A0A1G4BLU9</accession>
<dbReference type="PANTHER" id="PTHR23502:SF68">
    <property type="entry name" value="MULTIDRUG TRANSPORTER, PUTATIVE (AFU_ORTHOLOGUE AFUA_3G01120)-RELATED"/>
    <property type="match status" value="1"/>
</dbReference>
<dbReference type="AlphaFoldDB" id="A0A1G4BLU9"/>
<evidence type="ECO:0000256" key="6">
    <source>
        <dbReference type="SAM" id="Phobius"/>
    </source>
</evidence>
<sequence>MIGDSKIEDNSPLAYLTVTAYVVGFSAGPLLLALLSETFNKKLVYQVCNVVLLLCRFACMVAPSAEWLIFFRFLAECAGASPITYGTGTAMDVMTTEKRARAMSVMAFGSVCNPTV</sequence>
<feature type="transmembrane region" description="Helical" evidence="6">
    <location>
        <begin position="12"/>
        <end position="35"/>
    </location>
</feature>
<dbReference type="STRING" id="1209926.A0A1G4BLU9"/>